<dbReference type="SMART" id="SM00935">
    <property type="entry name" value="OmpH"/>
    <property type="match status" value="1"/>
</dbReference>
<name>A0A9J7BS04_9BACT</name>
<dbReference type="Pfam" id="PF03938">
    <property type="entry name" value="OmpH"/>
    <property type="match status" value="1"/>
</dbReference>
<protein>
    <submittedName>
        <fullName evidence="6">OmpH family outer membrane protein</fullName>
    </submittedName>
</protein>
<reference evidence="6" key="1">
    <citation type="submission" date="2021-04" db="EMBL/GenBank/DDBJ databases">
        <title>Phylogenetic analysis of Acidobacteriaceae.</title>
        <authorList>
            <person name="Qiu L."/>
            <person name="Zhang Q."/>
        </authorList>
    </citation>
    <scope>NUCLEOTIDE SEQUENCE</scope>
    <source>
        <strain evidence="6">DSM 25168</strain>
    </source>
</reference>
<keyword evidence="7" id="KW-1185">Reference proteome</keyword>
<dbReference type="RefSeq" id="WP_260794870.1">
    <property type="nucleotide sequence ID" value="NZ_CP093313.1"/>
</dbReference>
<dbReference type="GO" id="GO:0005829">
    <property type="term" value="C:cytosol"/>
    <property type="evidence" value="ECO:0007669"/>
    <property type="project" value="TreeGrafter"/>
</dbReference>
<dbReference type="AlphaFoldDB" id="A0A9J7BS04"/>
<keyword evidence="3" id="KW-0175">Coiled coil</keyword>
<proteinExistence type="inferred from homology"/>
<keyword evidence="2 5" id="KW-0732">Signal</keyword>
<dbReference type="GO" id="GO:0050821">
    <property type="term" value="P:protein stabilization"/>
    <property type="evidence" value="ECO:0007669"/>
    <property type="project" value="TreeGrafter"/>
</dbReference>
<dbReference type="PANTHER" id="PTHR35089:SF1">
    <property type="entry name" value="CHAPERONE PROTEIN SKP"/>
    <property type="match status" value="1"/>
</dbReference>
<evidence type="ECO:0000256" key="4">
    <source>
        <dbReference type="SAM" id="MobiDB-lite"/>
    </source>
</evidence>
<dbReference type="GO" id="GO:0051082">
    <property type="term" value="F:unfolded protein binding"/>
    <property type="evidence" value="ECO:0007669"/>
    <property type="project" value="InterPro"/>
</dbReference>
<feature type="coiled-coil region" evidence="3">
    <location>
        <begin position="97"/>
        <end position="124"/>
    </location>
</feature>
<dbReference type="Gene3D" id="3.30.910.20">
    <property type="entry name" value="Skp domain"/>
    <property type="match status" value="1"/>
</dbReference>
<gene>
    <name evidence="6" type="ORF">MOP44_05290</name>
</gene>
<evidence type="ECO:0000256" key="5">
    <source>
        <dbReference type="SAM" id="SignalP"/>
    </source>
</evidence>
<comment type="similarity">
    <text evidence="1">Belongs to the Skp family.</text>
</comment>
<evidence type="ECO:0000313" key="7">
    <source>
        <dbReference type="Proteomes" id="UP001059380"/>
    </source>
</evidence>
<dbReference type="KEGG" id="orp:MOP44_05290"/>
<dbReference type="InterPro" id="IPR024930">
    <property type="entry name" value="Skp_dom_sf"/>
</dbReference>
<evidence type="ECO:0000256" key="3">
    <source>
        <dbReference type="SAM" id="Coils"/>
    </source>
</evidence>
<dbReference type="Proteomes" id="UP001059380">
    <property type="component" value="Chromosome"/>
</dbReference>
<sequence length="208" mass="21956">MKRVSVLAAVVASGFALSAAAQTPAAASAGAPKVAVIAFQQAVTATNEFQRDFGDLQKKFQPQRTQLKSLGDEVDSLTKQLQAQGATLSDADRANKAKAIDDKKKQAQRIAEDAQNDYQQAMQDTFGKVAQKVDDVLNSYAKEQGFTVVIDASENQQQQPLVLYAAPSSDITKAIVDAYNAKSGVPAPPVEAPAPAGVRPTTPKAPSK</sequence>
<accession>A0A9J7BS04</accession>
<evidence type="ECO:0000313" key="6">
    <source>
        <dbReference type="EMBL" id="UWZ85353.1"/>
    </source>
</evidence>
<feature type="chain" id="PRO_5039906588" evidence="5">
    <location>
        <begin position="22"/>
        <end position="208"/>
    </location>
</feature>
<dbReference type="EMBL" id="CP093313">
    <property type="protein sequence ID" value="UWZ85353.1"/>
    <property type="molecule type" value="Genomic_DNA"/>
</dbReference>
<dbReference type="PANTHER" id="PTHR35089">
    <property type="entry name" value="CHAPERONE PROTEIN SKP"/>
    <property type="match status" value="1"/>
</dbReference>
<feature type="region of interest" description="Disordered" evidence="4">
    <location>
        <begin position="184"/>
        <end position="208"/>
    </location>
</feature>
<feature type="signal peptide" evidence="5">
    <location>
        <begin position="1"/>
        <end position="21"/>
    </location>
</feature>
<evidence type="ECO:0000256" key="1">
    <source>
        <dbReference type="ARBA" id="ARBA00009091"/>
    </source>
</evidence>
<dbReference type="SUPFAM" id="SSF111384">
    <property type="entry name" value="OmpH-like"/>
    <property type="match status" value="1"/>
</dbReference>
<dbReference type="InterPro" id="IPR005632">
    <property type="entry name" value="Chaperone_Skp"/>
</dbReference>
<evidence type="ECO:0000256" key="2">
    <source>
        <dbReference type="ARBA" id="ARBA00022729"/>
    </source>
</evidence>
<organism evidence="6 7">
    <name type="scientific">Occallatibacter riparius</name>
    <dbReference type="NCBI Taxonomy" id="1002689"/>
    <lineage>
        <taxon>Bacteria</taxon>
        <taxon>Pseudomonadati</taxon>
        <taxon>Acidobacteriota</taxon>
        <taxon>Terriglobia</taxon>
        <taxon>Terriglobales</taxon>
        <taxon>Acidobacteriaceae</taxon>
        <taxon>Occallatibacter</taxon>
    </lineage>
</organism>